<accession>A0A6G0YHY8</accession>
<dbReference type="OrthoDB" id="6619842at2759"/>
<dbReference type="AlphaFoldDB" id="A0A6G0YHY8"/>
<proteinExistence type="predicted"/>
<evidence type="ECO:0000313" key="2">
    <source>
        <dbReference type="EMBL" id="KAF0756060.1"/>
    </source>
</evidence>
<dbReference type="Proteomes" id="UP000478052">
    <property type="component" value="Unassembled WGS sequence"/>
</dbReference>
<organism evidence="2 3">
    <name type="scientific">Aphis craccivora</name>
    <name type="common">Cowpea aphid</name>
    <dbReference type="NCBI Taxonomy" id="307492"/>
    <lineage>
        <taxon>Eukaryota</taxon>
        <taxon>Metazoa</taxon>
        <taxon>Ecdysozoa</taxon>
        <taxon>Arthropoda</taxon>
        <taxon>Hexapoda</taxon>
        <taxon>Insecta</taxon>
        <taxon>Pterygota</taxon>
        <taxon>Neoptera</taxon>
        <taxon>Paraneoptera</taxon>
        <taxon>Hemiptera</taxon>
        <taxon>Sternorrhyncha</taxon>
        <taxon>Aphidomorpha</taxon>
        <taxon>Aphidoidea</taxon>
        <taxon>Aphididae</taxon>
        <taxon>Aphidini</taxon>
        <taxon>Aphis</taxon>
        <taxon>Aphis</taxon>
    </lineage>
</organism>
<dbReference type="PANTHER" id="PTHR45749:SF21">
    <property type="entry name" value="DUF4371 DOMAIN-CONTAINING PROTEIN"/>
    <property type="match status" value="1"/>
</dbReference>
<dbReference type="SUPFAM" id="SSF53098">
    <property type="entry name" value="Ribonuclease H-like"/>
    <property type="match status" value="1"/>
</dbReference>
<dbReference type="EMBL" id="VUJU01003948">
    <property type="protein sequence ID" value="KAF0756060.1"/>
    <property type="molecule type" value="Genomic_DNA"/>
</dbReference>
<dbReference type="PANTHER" id="PTHR45749">
    <property type="match status" value="1"/>
</dbReference>
<keyword evidence="3" id="KW-1185">Reference proteome</keyword>
<reference evidence="2 3" key="1">
    <citation type="submission" date="2019-08" db="EMBL/GenBank/DDBJ databases">
        <title>Whole genome of Aphis craccivora.</title>
        <authorList>
            <person name="Voronova N.V."/>
            <person name="Shulinski R.S."/>
            <person name="Bandarenka Y.V."/>
            <person name="Zhorov D.G."/>
            <person name="Warner D."/>
        </authorList>
    </citation>
    <scope>NUCLEOTIDE SEQUENCE [LARGE SCALE GENOMIC DNA]</scope>
    <source>
        <strain evidence="2">180601</strain>
        <tissue evidence="2">Whole Body</tissue>
    </source>
</reference>
<dbReference type="InterPro" id="IPR012337">
    <property type="entry name" value="RNaseH-like_sf"/>
</dbReference>
<feature type="compositionally biased region" description="Polar residues" evidence="1">
    <location>
        <begin position="491"/>
        <end position="503"/>
    </location>
</feature>
<feature type="region of interest" description="Disordered" evidence="1">
    <location>
        <begin position="480"/>
        <end position="503"/>
    </location>
</feature>
<name>A0A6G0YHY8_APHCR</name>
<evidence type="ECO:0000313" key="3">
    <source>
        <dbReference type="Proteomes" id="UP000478052"/>
    </source>
</evidence>
<comment type="caution">
    <text evidence="2">The sequence shown here is derived from an EMBL/GenBank/DDBJ whole genome shotgun (WGS) entry which is preliminary data.</text>
</comment>
<gene>
    <name evidence="2" type="ORF">FWK35_00018052</name>
</gene>
<evidence type="ECO:0000256" key="1">
    <source>
        <dbReference type="SAM" id="MobiDB-lite"/>
    </source>
</evidence>
<protein>
    <submittedName>
        <fullName evidence="2">Uncharacterized protein</fullName>
    </submittedName>
</protein>
<sequence>MLDHKRERLTYNVERKLFYCSFCIVFAKEINRFVSGSDSSINSNAYERIKEHEKSVNHYQCTEVFLMHYQAKDIFSRFTERKRIEVHRKRVILERIIECIKFIGKRGLSYRGAKNAESAYTSKYHERNSGVGRPGNFVTLLSKTTADYIIESIGKIMKTHIVNNLQKAHFFSIQIDSTQDVNIHDQLSIIVRYVTDKVNERLIAVVNNTSGTGKNLYDTVYGISNMREEYNGFKAWMEKETSHQVHVWCYAHGLNLVMIDITKVNVLSEETSKYKTISIIGETRWWAKDRSLTKVFGVFSKPYCALFVDLIETFDNIYNNNNYQSDIRFRAKTLLDNLFKFETIITAQIYLRIFSSTTSLSLYLQTQVMNMIQAYKMVETTIKTLQSESRDFKTILKSTKTFIMWVNSQFEIIANDFMVDMKDFPQKWVSIKTLANYEIKDFSQEDELENIELEENYKRKKEDLTGDGDPTCATRVGRENKVESRGGHQIGAQTIPNPNGITFPAQQKVTEDVESIMEH</sequence>